<dbReference type="EMBL" id="JAVXUO010001561">
    <property type="protein sequence ID" value="KAK2981112.1"/>
    <property type="molecule type" value="Genomic_DNA"/>
</dbReference>
<dbReference type="PANTHER" id="PTHR12136">
    <property type="entry name" value="ENHANCED DISEASE RESISTANCE-RELATED"/>
    <property type="match status" value="1"/>
</dbReference>
<reference evidence="1" key="1">
    <citation type="submission" date="2022-12" db="EMBL/GenBank/DDBJ databases">
        <title>Draft genome assemblies for two species of Escallonia (Escalloniales).</title>
        <authorList>
            <person name="Chanderbali A."/>
            <person name="Dervinis C."/>
            <person name="Anghel I."/>
            <person name="Soltis D."/>
            <person name="Soltis P."/>
            <person name="Zapata F."/>
        </authorList>
    </citation>
    <scope>NUCLEOTIDE SEQUENCE</scope>
    <source>
        <strain evidence="1">UCBG92.1500</strain>
        <tissue evidence="1">Leaf</tissue>
    </source>
</reference>
<name>A0AA88R2T1_9ASTE</name>
<comment type="caution">
    <text evidence="1">The sequence shown here is derived from an EMBL/GenBank/DDBJ whole genome shotgun (WGS) entry which is preliminary data.</text>
</comment>
<organism evidence="1 2">
    <name type="scientific">Escallonia rubra</name>
    <dbReference type="NCBI Taxonomy" id="112253"/>
    <lineage>
        <taxon>Eukaryota</taxon>
        <taxon>Viridiplantae</taxon>
        <taxon>Streptophyta</taxon>
        <taxon>Embryophyta</taxon>
        <taxon>Tracheophyta</taxon>
        <taxon>Spermatophyta</taxon>
        <taxon>Magnoliopsida</taxon>
        <taxon>eudicotyledons</taxon>
        <taxon>Gunneridae</taxon>
        <taxon>Pentapetalae</taxon>
        <taxon>asterids</taxon>
        <taxon>campanulids</taxon>
        <taxon>Escalloniales</taxon>
        <taxon>Escalloniaceae</taxon>
        <taxon>Escallonia</taxon>
    </lineage>
</organism>
<dbReference type="PANTHER" id="PTHR12136:SF115">
    <property type="entry name" value="PROTEIN ENHANCED DISEASE RESISTANCE 2-LIKE ISOFORM X1"/>
    <property type="match status" value="1"/>
</dbReference>
<keyword evidence="2" id="KW-1185">Reference proteome</keyword>
<proteinExistence type="predicted"/>
<gene>
    <name evidence="1" type="ORF">RJ640_021166</name>
</gene>
<evidence type="ECO:0000313" key="2">
    <source>
        <dbReference type="Proteomes" id="UP001187471"/>
    </source>
</evidence>
<dbReference type="Proteomes" id="UP001187471">
    <property type="component" value="Unassembled WGS sequence"/>
</dbReference>
<dbReference type="AlphaFoldDB" id="A0AA88R2T1"/>
<accession>A0AA88R2T1</accession>
<dbReference type="InterPro" id="IPR045096">
    <property type="entry name" value="EDR2-like"/>
</dbReference>
<evidence type="ECO:0000313" key="1">
    <source>
        <dbReference type="EMBL" id="KAK2981112.1"/>
    </source>
</evidence>
<sequence>MLFTLHLFNELIFLQEPVRSAIIDSCIRVTDNGRESYHRKVFFIFTLYNTSNHNDQLKVGITSYHECLLDCIVIVGSQKSKRSC</sequence>
<protein>
    <submittedName>
        <fullName evidence="1">Uncharacterized protein</fullName>
    </submittedName>
</protein>